<gene>
    <name evidence="1" type="ORF">HMPREF1979_01769</name>
</gene>
<proteinExistence type="predicted"/>
<accession>U1QN59</accession>
<dbReference type="EMBL" id="AWSE01000092">
    <property type="protein sequence ID" value="ERH23521.1"/>
    <property type="molecule type" value="Genomic_DNA"/>
</dbReference>
<name>U1QN59_9ACTO</name>
<reference evidence="1 2" key="1">
    <citation type="submission" date="2013-08" db="EMBL/GenBank/DDBJ databases">
        <authorList>
            <person name="Weinstock G."/>
            <person name="Sodergren E."/>
            <person name="Wylie T."/>
            <person name="Fulton L."/>
            <person name="Fulton R."/>
            <person name="Fronick C."/>
            <person name="O'Laughlin M."/>
            <person name="Godfrey J."/>
            <person name="Miner T."/>
            <person name="Herter B."/>
            <person name="Appelbaum E."/>
            <person name="Cordes M."/>
            <person name="Lek S."/>
            <person name="Wollam A."/>
            <person name="Pepin K.H."/>
            <person name="Palsikar V.B."/>
            <person name="Mitreva M."/>
            <person name="Wilson R.K."/>
        </authorList>
    </citation>
    <scope>NUCLEOTIDE SEQUENCE [LARGE SCALE GENOMIC DNA]</scope>
    <source>
        <strain evidence="1 2">F0542</strain>
    </source>
</reference>
<evidence type="ECO:0000313" key="1">
    <source>
        <dbReference type="EMBL" id="ERH23521.1"/>
    </source>
</evidence>
<dbReference type="HOGENOM" id="CLU_3148543_0_0_11"/>
<comment type="caution">
    <text evidence="1">The sequence shown here is derived from an EMBL/GenBank/DDBJ whole genome shotgun (WGS) entry which is preliminary data.</text>
</comment>
<sequence length="48" mass="5416">MRPRRSARYARSHRGFVGPLIPELDPLHALPRVRATGKEAYGQALLHP</sequence>
<evidence type="ECO:0000313" key="2">
    <source>
        <dbReference type="Proteomes" id="UP000016536"/>
    </source>
</evidence>
<dbReference type="Proteomes" id="UP000016536">
    <property type="component" value="Unassembled WGS sequence"/>
</dbReference>
<dbReference type="AlphaFoldDB" id="U1QN59"/>
<organism evidence="1 2">
    <name type="scientific">Actinomyces johnsonii F0542</name>
    <dbReference type="NCBI Taxonomy" id="1321818"/>
    <lineage>
        <taxon>Bacteria</taxon>
        <taxon>Bacillati</taxon>
        <taxon>Actinomycetota</taxon>
        <taxon>Actinomycetes</taxon>
        <taxon>Actinomycetales</taxon>
        <taxon>Actinomycetaceae</taxon>
        <taxon>Actinomyces</taxon>
    </lineage>
</organism>
<protein>
    <submittedName>
        <fullName evidence="1">Uncharacterized protein</fullName>
    </submittedName>
</protein>
<keyword evidence="2" id="KW-1185">Reference proteome</keyword>